<protein>
    <submittedName>
        <fullName evidence="1">Uncharacterized protein</fullName>
    </submittedName>
</protein>
<accession>X1VP41</accession>
<proteinExistence type="predicted"/>
<organism evidence="1">
    <name type="scientific">marine sediment metagenome</name>
    <dbReference type="NCBI Taxonomy" id="412755"/>
    <lineage>
        <taxon>unclassified sequences</taxon>
        <taxon>metagenomes</taxon>
        <taxon>ecological metagenomes</taxon>
    </lineage>
</organism>
<gene>
    <name evidence="1" type="ORF">S12H4_55517</name>
</gene>
<comment type="caution">
    <text evidence="1">The sequence shown here is derived from an EMBL/GenBank/DDBJ whole genome shotgun (WGS) entry which is preliminary data.</text>
</comment>
<name>X1VP41_9ZZZZ</name>
<dbReference type="AlphaFoldDB" id="X1VP41"/>
<evidence type="ECO:0000313" key="1">
    <source>
        <dbReference type="EMBL" id="GAJ21712.1"/>
    </source>
</evidence>
<dbReference type="EMBL" id="BARW01035623">
    <property type="protein sequence ID" value="GAJ21712.1"/>
    <property type="molecule type" value="Genomic_DNA"/>
</dbReference>
<sequence length="78" mass="9153">MDSRIGRTDEAGDKVIRVGRSDNRVALYQYQKGGFGVYLYENPDWQLNDEWLFMRYRGTSEVADELFEKIESALRVNN</sequence>
<reference evidence="1" key="1">
    <citation type="journal article" date="2014" name="Front. Microbiol.">
        <title>High frequency of phylogenetically diverse reductive dehalogenase-homologous genes in deep subseafloor sedimentary metagenomes.</title>
        <authorList>
            <person name="Kawai M."/>
            <person name="Futagami T."/>
            <person name="Toyoda A."/>
            <person name="Takaki Y."/>
            <person name="Nishi S."/>
            <person name="Hori S."/>
            <person name="Arai W."/>
            <person name="Tsubouchi T."/>
            <person name="Morono Y."/>
            <person name="Uchiyama I."/>
            <person name="Ito T."/>
            <person name="Fujiyama A."/>
            <person name="Inagaki F."/>
            <person name="Takami H."/>
        </authorList>
    </citation>
    <scope>NUCLEOTIDE SEQUENCE</scope>
    <source>
        <strain evidence="1">Expedition CK06-06</strain>
    </source>
</reference>